<evidence type="ECO:0000313" key="3">
    <source>
        <dbReference type="Proteomes" id="UP000654913"/>
    </source>
</evidence>
<dbReference type="GeneID" id="64979425"/>
<organism evidence="2 3">
    <name type="scientific">Aspergillus puulaauensis</name>
    <dbReference type="NCBI Taxonomy" id="1220207"/>
    <lineage>
        <taxon>Eukaryota</taxon>
        <taxon>Fungi</taxon>
        <taxon>Dikarya</taxon>
        <taxon>Ascomycota</taxon>
        <taxon>Pezizomycotina</taxon>
        <taxon>Eurotiomycetes</taxon>
        <taxon>Eurotiomycetidae</taxon>
        <taxon>Eurotiales</taxon>
        <taxon>Aspergillaceae</taxon>
        <taxon>Aspergillus</taxon>
    </lineage>
</organism>
<dbReference type="RefSeq" id="XP_041561614.1">
    <property type="nucleotide sequence ID" value="XM_041695933.1"/>
</dbReference>
<reference evidence="2" key="2">
    <citation type="submission" date="2021-02" db="EMBL/GenBank/DDBJ databases">
        <title>Aspergillus puulaauensis MK2 genome sequence.</title>
        <authorList>
            <person name="Futagami T."/>
            <person name="Mori K."/>
            <person name="Kadooka C."/>
            <person name="Tanaka T."/>
        </authorList>
    </citation>
    <scope>NUCLEOTIDE SEQUENCE</scope>
    <source>
        <strain evidence="2">MK2</strain>
    </source>
</reference>
<protein>
    <submittedName>
        <fullName evidence="2">Uncharacterized protein</fullName>
    </submittedName>
</protein>
<dbReference type="AlphaFoldDB" id="A0A7R7XYU0"/>
<dbReference type="Proteomes" id="UP000654913">
    <property type="component" value="Chromosome 7"/>
</dbReference>
<reference evidence="2" key="1">
    <citation type="submission" date="2021-01" db="EMBL/GenBank/DDBJ databases">
        <authorList>
            <consortium name="Aspergillus puulaauensis MK2 genome sequencing consortium"/>
            <person name="Kazuki M."/>
            <person name="Futagami T."/>
        </authorList>
    </citation>
    <scope>NUCLEOTIDE SEQUENCE</scope>
    <source>
        <strain evidence="2">MK2</strain>
    </source>
</reference>
<feature type="compositionally biased region" description="Basic and acidic residues" evidence="1">
    <location>
        <begin position="62"/>
        <end position="71"/>
    </location>
</feature>
<feature type="compositionally biased region" description="Basic residues" evidence="1">
    <location>
        <begin position="72"/>
        <end position="83"/>
    </location>
</feature>
<evidence type="ECO:0000256" key="1">
    <source>
        <dbReference type="SAM" id="MobiDB-lite"/>
    </source>
</evidence>
<sequence>MLGLVPSFPLSPVFFIGHLSWFGIQASAELGKTQVSFFFLTFALRFPPPILGRRRLTRLDSRTDRDIEEKEKKRKRKKRKKRTTSSVTRGLFKAGLSSIYLQFPFPNTEL</sequence>
<proteinExistence type="predicted"/>
<keyword evidence="3" id="KW-1185">Reference proteome</keyword>
<dbReference type="KEGG" id="apuu:APUU_70998A"/>
<accession>A0A7R7XYU0</accession>
<gene>
    <name evidence="2" type="ORF">APUU_70998A</name>
</gene>
<name>A0A7R7XYU0_9EURO</name>
<dbReference type="EMBL" id="AP024449">
    <property type="protein sequence ID" value="BCS29428.1"/>
    <property type="molecule type" value="Genomic_DNA"/>
</dbReference>
<evidence type="ECO:0000313" key="2">
    <source>
        <dbReference type="EMBL" id="BCS29428.1"/>
    </source>
</evidence>
<feature type="region of interest" description="Disordered" evidence="1">
    <location>
        <begin position="62"/>
        <end position="87"/>
    </location>
</feature>